<evidence type="ECO:0000313" key="1">
    <source>
        <dbReference type="EMBL" id="MBG6141508.1"/>
    </source>
</evidence>
<keyword evidence="2" id="KW-1185">Reference proteome</keyword>
<dbReference type="RefSeq" id="WP_197007910.1">
    <property type="nucleotide sequence ID" value="NZ_BONS01000013.1"/>
</dbReference>
<organism evidence="1 2">
    <name type="scientific">Longispora fulva</name>
    <dbReference type="NCBI Taxonomy" id="619741"/>
    <lineage>
        <taxon>Bacteria</taxon>
        <taxon>Bacillati</taxon>
        <taxon>Actinomycetota</taxon>
        <taxon>Actinomycetes</taxon>
        <taxon>Micromonosporales</taxon>
        <taxon>Micromonosporaceae</taxon>
        <taxon>Longispora</taxon>
    </lineage>
</organism>
<comment type="caution">
    <text evidence="1">The sequence shown here is derived from an EMBL/GenBank/DDBJ whole genome shotgun (WGS) entry which is preliminary data.</text>
</comment>
<name>A0A8J7H4Q3_9ACTN</name>
<protein>
    <submittedName>
        <fullName evidence="1">Uncharacterized protein</fullName>
    </submittedName>
</protein>
<dbReference type="Proteomes" id="UP000622552">
    <property type="component" value="Unassembled WGS sequence"/>
</dbReference>
<evidence type="ECO:0000313" key="2">
    <source>
        <dbReference type="Proteomes" id="UP000622552"/>
    </source>
</evidence>
<reference evidence="1" key="1">
    <citation type="submission" date="2020-11" db="EMBL/GenBank/DDBJ databases">
        <title>Sequencing the genomes of 1000 actinobacteria strains.</title>
        <authorList>
            <person name="Klenk H.-P."/>
        </authorList>
    </citation>
    <scope>NUCLEOTIDE SEQUENCE</scope>
    <source>
        <strain evidence="1">DSM 45356</strain>
    </source>
</reference>
<sequence length="141" mass="15320">MFDDFGPLADRDHGLGWMGEDPAGAVRTAIGTMLASQNETAALMWLRLVGEPYLLTGGRRVPEDPDRVVPTRAGLAVGFELCVASADAVGELRGVFSWVATGLDDGLGGAPRRDRTYLDLDEELPRASELLEERVYELDDE</sequence>
<dbReference type="EMBL" id="JADOUF010000001">
    <property type="protein sequence ID" value="MBG6141508.1"/>
    <property type="molecule type" value="Genomic_DNA"/>
</dbReference>
<gene>
    <name evidence="1" type="ORF">IW245_007702</name>
</gene>
<accession>A0A8J7H4Q3</accession>
<dbReference type="AlphaFoldDB" id="A0A8J7H4Q3"/>
<proteinExistence type="predicted"/>